<dbReference type="VEuPathDB" id="FungiDB:GMDG_03117"/>
<proteinExistence type="predicted"/>
<dbReference type="AlphaFoldDB" id="L8G5B6"/>
<dbReference type="Proteomes" id="UP000011064">
    <property type="component" value="Unassembled WGS sequence"/>
</dbReference>
<dbReference type="HOGENOM" id="CLU_2050651_0_0_1"/>
<organism evidence="1 2">
    <name type="scientific">Pseudogymnoascus destructans (strain ATCC MYA-4855 / 20631-21)</name>
    <name type="common">Bat white-nose syndrome fungus</name>
    <name type="synonym">Geomyces destructans</name>
    <dbReference type="NCBI Taxonomy" id="658429"/>
    <lineage>
        <taxon>Eukaryota</taxon>
        <taxon>Fungi</taxon>
        <taxon>Dikarya</taxon>
        <taxon>Ascomycota</taxon>
        <taxon>Pezizomycotina</taxon>
        <taxon>Leotiomycetes</taxon>
        <taxon>Thelebolales</taxon>
        <taxon>Thelebolaceae</taxon>
        <taxon>Pseudogymnoascus</taxon>
    </lineage>
</organism>
<gene>
    <name evidence="1" type="ORF">GMDG_03117</name>
</gene>
<keyword evidence="2" id="KW-1185">Reference proteome</keyword>
<protein>
    <submittedName>
        <fullName evidence="1">Uncharacterized protein</fullName>
    </submittedName>
</protein>
<dbReference type="EMBL" id="GL573216">
    <property type="protein sequence ID" value="ELR08322.1"/>
    <property type="molecule type" value="Genomic_DNA"/>
</dbReference>
<accession>L8G5B6</accession>
<name>L8G5B6_PSED2</name>
<evidence type="ECO:0000313" key="1">
    <source>
        <dbReference type="EMBL" id="ELR08322.1"/>
    </source>
</evidence>
<reference evidence="2" key="1">
    <citation type="submission" date="2010-09" db="EMBL/GenBank/DDBJ databases">
        <title>The genome sequence of Geomyces destructans 20631-21.</title>
        <authorList>
            <consortium name="The Broad Institute Genome Sequencing Platform"/>
            <person name="Cuomo C.A."/>
            <person name="Blehert D.S."/>
            <person name="Lorch J.M."/>
            <person name="Young S.K."/>
            <person name="Zeng Q."/>
            <person name="Gargeya S."/>
            <person name="Fitzgerald M."/>
            <person name="Haas B."/>
            <person name="Abouelleil A."/>
            <person name="Alvarado L."/>
            <person name="Arachchi H.M."/>
            <person name="Berlin A."/>
            <person name="Brown A."/>
            <person name="Chapman S.B."/>
            <person name="Chen Z."/>
            <person name="Dunbar C."/>
            <person name="Freedman E."/>
            <person name="Gearin G."/>
            <person name="Gellesch M."/>
            <person name="Goldberg J."/>
            <person name="Griggs A."/>
            <person name="Gujja S."/>
            <person name="Heiman D."/>
            <person name="Howarth C."/>
            <person name="Larson L."/>
            <person name="Lui A."/>
            <person name="MacDonald P.J.P."/>
            <person name="Montmayeur A."/>
            <person name="Murphy C."/>
            <person name="Neiman D."/>
            <person name="Pearson M."/>
            <person name="Priest M."/>
            <person name="Roberts A."/>
            <person name="Saif S."/>
            <person name="Shea T."/>
            <person name="Shenoy N."/>
            <person name="Sisk P."/>
            <person name="Stolte C."/>
            <person name="Sykes S."/>
            <person name="Wortman J."/>
            <person name="Nusbaum C."/>
            <person name="Birren B."/>
        </authorList>
    </citation>
    <scope>NUCLEOTIDE SEQUENCE [LARGE SCALE GENOMIC DNA]</scope>
    <source>
        <strain evidence="2">ATCC MYA-4855 / 20631-21</strain>
    </source>
</reference>
<sequence length="120" mass="12924">MRRPGCETRTTTSTTMCWHTRVTRGDVTAGLLWVGDPGVSSPLIEAQGTRVGVSPAFIRRITPLGSQSTINNTPLPRLPALPPLATGGFNSVGKAWPDRLYLSLRAWCYAQGGLDVAFAR</sequence>
<evidence type="ECO:0000313" key="2">
    <source>
        <dbReference type="Proteomes" id="UP000011064"/>
    </source>
</evidence>
<dbReference type="InParanoid" id="L8G5B6"/>